<dbReference type="Proteomes" id="UP000562254">
    <property type="component" value="Unassembled WGS sequence"/>
</dbReference>
<reference evidence="3 4" key="1">
    <citation type="submission" date="2020-08" db="EMBL/GenBank/DDBJ databases">
        <title>Genomic Encyclopedia of Type Strains, Phase IV (KMG-IV): sequencing the most valuable type-strain genomes for metagenomic binning, comparative biology and taxonomic classification.</title>
        <authorList>
            <person name="Goeker M."/>
        </authorList>
    </citation>
    <scope>NUCLEOTIDE SEQUENCE [LARGE SCALE GENOMIC DNA]</scope>
    <source>
        <strain evidence="3 4">DSM 25895</strain>
    </source>
</reference>
<protein>
    <submittedName>
        <fullName evidence="3">Uncharacterized protein (TIGR00288 family)</fullName>
    </submittedName>
</protein>
<dbReference type="Pfam" id="PF01936">
    <property type="entry name" value="NYN"/>
    <property type="match status" value="1"/>
</dbReference>
<dbReference type="EMBL" id="JACIJE010000008">
    <property type="protein sequence ID" value="MBB5690702.1"/>
    <property type="molecule type" value="Genomic_DNA"/>
</dbReference>
<dbReference type="AlphaFoldDB" id="A0A840Y7Y6"/>
<evidence type="ECO:0000313" key="4">
    <source>
        <dbReference type="Proteomes" id="UP000562254"/>
    </source>
</evidence>
<feature type="region of interest" description="Disordered" evidence="1">
    <location>
        <begin position="212"/>
        <end position="233"/>
    </location>
</feature>
<name>A0A840Y7Y6_9PROT</name>
<dbReference type="PANTHER" id="PTHR35811:SF1">
    <property type="entry name" value="HTH OST-TYPE DOMAIN-CONTAINING PROTEIN"/>
    <property type="match status" value="1"/>
</dbReference>
<dbReference type="CDD" id="cd11297">
    <property type="entry name" value="PIN_LabA-like_N_1"/>
    <property type="match status" value="1"/>
</dbReference>
<evidence type="ECO:0000256" key="1">
    <source>
        <dbReference type="SAM" id="MobiDB-lite"/>
    </source>
</evidence>
<dbReference type="InterPro" id="IPR021139">
    <property type="entry name" value="NYN"/>
</dbReference>
<evidence type="ECO:0000259" key="2">
    <source>
        <dbReference type="Pfam" id="PF01936"/>
    </source>
</evidence>
<dbReference type="GO" id="GO:0004540">
    <property type="term" value="F:RNA nuclease activity"/>
    <property type="evidence" value="ECO:0007669"/>
    <property type="project" value="InterPro"/>
</dbReference>
<feature type="compositionally biased region" description="Basic and acidic residues" evidence="1">
    <location>
        <begin position="214"/>
        <end position="225"/>
    </location>
</feature>
<gene>
    <name evidence="3" type="ORF">FHS88_002842</name>
</gene>
<feature type="domain" description="NYN" evidence="2">
    <location>
        <begin position="10"/>
        <end position="137"/>
    </location>
</feature>
<organism evidence="3 4">
    <name type="scientific">Neoroseomonas alkaliterrae</name>
    <dbReference type="NCBI Taxonomy" id="1452450"/>
    <lineage>
        <taxon>Bacteria</taxon>
        <taxon>Pseudomonadati</taxon>
        <taxon>Pseudomonadota</taxon>
        <taxon>Alphaproteobacteria</taxon>
        <taxon>Acetobacterales</taxon>
        <taxon>Acetobacteraceae</taxon>
        <taxon>Neoroseomonas</taxon>
    </lineage>
</organism>
<dbReference type="PANTHER" id="PTHR35811">
    <property type="entry name" value="SLR1870 PROTEIN"/>
    <property type="match status" value="1"/>
</dbReference>
<dbReference type="Gene3D" id="3.40.50.1010">
    <property type="entry name" value="5'-nuclease"/>
    <property type="match status" value="1"/>
</dbReference>
<comment type="caution">
    <text evidence="3">The sequence shown here is derived from an EMBL/GenBank/DDBJ whole genome shotgun (WGS) entry which is preliminary data.</text>
</comment>
<dbReference type="RefSeq" id="WP_184485777.1">
    <property type="nucleotide sequence ID" value="NZ_JAAEDJ010000017.1"/>
</dbReference>
<sequence length="233" mass="25594">MTTGSQPRTRIAVLVDAENVGADAAAEAMRKAHAYGSLTVRRAYRPWTDEQRRAWAQLMDKYAIAPVHVEGGRNQVDVALTIDAMDLLHGGRIDGLCIVSSDGDFTRLAQRAREYGLIVICIGANVASRLRAACDHVEHIGRPADDPDGSDASTQRQKRKRFVEAVKDAIGKVEPDADGWARVASVKENVGRGLYDGDFRAALNASADFKVRKRQNEDRQNEDWVRVSVPGGR</sequence>
<accession>A0A840Y7Y6</accession>
<keyword evidence="4" id="KW-1185">Reference proteome</keyword>
<evidence type="ECO:0000313" key="3">
    <source>
        <dbReference type="EMBL" id="MBB5690702.1"/>
    </source>
</evidence>
<proteinExistence type="predicted"/>